<evidence type="ECO:0000313" key="2">
    <source>
        <dbReference type="Proteomes" id="UP000294003"/>
    </source>
</evidence>
<dbReference type="Proteomes" id="UP000294003">
    <property type="component" value="Unassembled WGS sequence"/>
</dbReference>
<keyword evidence="2" id="KW-1185">Reference proteome</keyword>
<protein>
    <submittedName>
        <fullName evidence="1">Uncharacterized protein</fullName>
    </submittedName>
</protein>
<evidence type="ECO:0000313" key="1">
    <source>
        <dbReference type="EMBL" id="RYO82066.1"/>
    </source>
</evidence>
<reference evidence="1 2" key="1">
    <citation type="submission" date="2018-06" db="EMBL/GenBank/DDBJ databases">
        <title>Complete Genomes of Monosporascus.</title>
        <authorList>
            <person name="Robinson A.J."/>
            <person name="Natvig D.O."/>
        </authorList>
    </citation>
    <scope>NUCLEOTIDE SEQUENCE [LARGE SCALE GENOMIC DNA]</scope>
    <source>
        <strain evidence="1 2">CBS 609.92</strain>
    </source>
</reference>
<accession>A0ABY0H1G3</accession>
<dbReference type="EMBL" id="QJNS01000230">
    <property type="protein sequence ID" value="RYO82066.1"/>
    <property type="molecule type" value="Genomic_DNA"/>
</dbReference>
<gene>
    <name evidence="1" type="ORF">DL762_006798</name>
</gene>
<sequence length="164" mass="17378">MRRLSSHTAFRYRQSSTKALALASAAVGNPSQVSLMRRTRSAGERVSNARPKLKAAVKHAQREGKAQVPQSASALFVEGLAMGPQANSVTTGYSLKRSTLLDTCSDFHVGNRKTDFVDLHPPTASGRLLAGGKYLGIVGEGTRRITLTTLMLEAPTGGLRDAGG</sequence>
<name>A0ABY0H1G3_9PEZI</name>
<organism evidence="1 2">
    <name type="scientific">Monosporascus cannonballus</name>
    <dbReference type="NCBI Taxonomy" id="155416"/>
    <lineage>
        <taxon>Eukaryota</taxon>
        <taxon>Fungi</taxon>
        <taxon>Dikarya</taxon>
        <taxon>Ascomycota</taxon>
        <taxon>Pezizomycotina</taxon>
        <taxon>Sordariomycetes</taxon>
        <taxon>Xylariomycetidae</taxon>
        <taxon>Xylariales</taxon>
        <taxon>Xylariales incertae sedis</taxon>
        <taxon>Monosporascus</taxon>
    </lineage>
</organism>
<comment type="caution">
    <text evidence="1">The sequence shown here is derived from an EMBL/GenBank/DDBJ whole genome shotgun (WGS) entry which is preliminary data.</text>
</comment>
<proteinExistence type="predicted"/>